<evidence type="ECO:0000256" key="1">
    <source>
        <dbReference type="SAM" id="Coils"/>
    </source>
</evidence>
<keyword evidence="2" id="KW-0812">Transmembrane</keyword>
<name>C9MXZ5_9FUSO</name>
<evidence type="ECO:0000313" key="4">
    <source>
        <dbReference type="Proteomes" id="UP000006233"/>
    </source>
</evidence>
<keyword evidence="2" id="KW-1133">Transmembrane helix</keyword>
<accession>C9MXZ5</accession>
<reference evidence="3 4" key="1">
    <citation type="submission" date="2009-09" db="EMBL/GenBank/DDBJ databases">
        <authorList>
            <person name="Weinstock G."/>
            <person name="Sodergren E."/>
            <person name="Clifton S."/>
            <person name="Fulton L."/>
            <person name="Fulton B."/>
            <person name="Courtney L."/>
            <person name="Fronick C."/>
            <person name="Harrison M."/>
            <person name="Strong C."/>
            <person name="Farmer C."/>
            <person name="Delahaunty K."/>
            <person name="Markovic C."/>
            <person name="Hall O."/>
            <person name="Minx P."/>
            <person name="Tomlinson C."/>
            <person name="Mitreva M."/>
            <person name="Nelson J."/>
            <person name="Hou S."/>
            <person name="Wollam A."/>
            <person name="Pepin K.H."/>
            <person name="Johnson M."/>
            <person name="Bhonagiri V."/>
            <person name="Nash W.E."/>
            <person name="Warren W."/>
            <person name="Chinwalla A."/>
            <person name="Mardis E.R."/>
            <person name="Wilson R.K."/>
        </authorList>
    </citation>
    <scope>NUCLEOTIDE SEQUENCE [LARGE SCALE GENOMIC DNA]</scope>
    <source>
        <strain evidence="3 4">F0254</strain>
    </source>
</reference>
<keyword evidence="1" id="KW-0175">Coiled coil</keyword>
<dbReference type="AlphaFoldDB" id="C9MXZ5"/>
<evidence type="ECO:0008006" key="5">
    <source>
        <dbReference type="Google" id="ProtNLM"/>
    </source>
</evidence>
<feature type="coiled-coil region" evidence="1">
    <location>
        <begin position="42"/>
        <end position="69"/>
    </location>
</feature>
<comment type="caution">
    <text evidence="3">The sequence shown here is derived from an EMBL/GenBank/DDBJ whole genome shotgun (WGS) entry which is preliminary data.</text>
</comment>
<dbReference type="HOGENOM" id="CLU_2700259_0_0_0"/>
<protein>
    <recommendedName>
        <fullName evidence="5">2TM domain-containing protein</fullName>
    </recommendedName>
</protein>
<dbReference type="RefSeq" id="WP_006804753.1">
    <property type="nucleotide sequence ID" value="NZ_GG700632.1"/>
</dbReference>
<gene>
    <name evidence="3" type="ORF">GCWU000323_01417</name>
</gene>
<sequence length="73" mass="8665">MRINLLHYLIFTGICIVIPVIGWGFWLGTTILIIAYNFWATGSNSKKRKEELEDLKKEYTKEIVNKKKDNFWD</sequence>
<organism evidence="3 4">
    <name type="scientific">Leptotrichia hofstadii F0254</name>
    <dbReference type="NCBI Taxonomy" id="634994"/>
    <lineage>
        <taxon>Bacteria</taxon>
        <taxon>Fusobacteriati</taxon>
        <taxon>Fusobacteriota</taxon>
        <taxon>Fusobacteriia</taxon>
        <taxon>Fusobacteriales</taxon>
        <taxon>Leptotrichiaceae</taxon>
        <taxon>Leptotrichia</taxon>
    </lineage>
</organism>
<dbReference type="Proteomes" id="UP000006233">
    <property type="component" value="Unassembled WGS sequence"/>
</dbReference>
<dbReference type="EMBL" id="ACVB02000010">
    <property type="protein sequence ID" value="EEX74375.1"/>
    <property type="molecule type" value="Genomic_DNA"/>
</dbReference>
<evidence type="ECO:0000313" key="3">
    <source>
        <dbReference type="EMBL" id="EEX74375.1"/>
    </source>
</evidence>
<keyword evidence="2" id="KW-0472">Membrane</keyword>
<feature type="transmembrane region" description="Helical" evidence="2">
    <location>
        <begin position="6"/>
        <end position="39"/>
    </location>
</feature>
<dbReference type="STRING" id="634994.GCWU000323_01417"/>
<proteinExistence type="predicted"/>
<evidence type="ECO:0000256" key="2">
    <source>
        <dbReference type="SAM" id="Phobius"/>
    </source>
</evidence>